<comment type="caution">
    <text evidence="2">The sequence shown here is derived from an EMBL/GenBank/DDBJ whole genome shotgun (WGS) entry which is preliminary data.</text>
</comment>
<dbReference type="OrthoDB" id="428577at2759"/>
<keyword evidence="3" id="KW-1185">Reference proteome</keyword>
<feature type="region of interest" description="Disordered" evidence="1">
    <location>
        <begin position="178"/>
        <end position="211"/>
    </location>
</feature>
<proteinExistence type="predicted"/>
<dbReference type="AlphaFoldDB" id="A0A395IRM9"/>
<protein>
    <submittedName>
        <fullName evidence="2">Uncharacterized protein</fullName>
    </submittedName>
</protein>
<organism evidence="2 3">
    <name type="scientific">Monilinia fructigena</name>
    <dbReference type="NCBI Taxonomy" id="38457"/>
    <lineage>
        <taxon>Eukaryota</taxon>
        <taxon>Fungi</taxon>
        <taxon>Dikarya</taxon>
        <taxon>Ascomycota</taxon>
        <taxon>Pezizomycotina</taxon>
        <taxon>Leotiomycetes</taxon>
        <taxon>Helotiales</taxon>
        <taxon>Sclerotiniaceae</taxon>
        <taxon>Monilinia</taxon>
    </lineage>
</organism>
<sequence>MFATLNQQIDTRLLLEKDLASSLAVNSRDLDTVEEVERAGTTAIEVYDMIGIDYSNLERIRKFIIGDSAFETLRRNTPQFAKKEQLHPENLNEKFEKSFLSLIKANQIGSCCQKFQSGLTKQARIVLIIQKFIKSMRTHLVVHIDSVTDQIVDETPGLLSKSFDSKVLVQASDVSVDTDMTSKTDMEPGTDDTHYDSSDLPDNPELSLSSEERIVNPKACFEKLQSLEQQIYDDSGVFIHKTAISTGQTQDEALLCLPGSKYSR</sequence>
<reference evidence="2 3" key="1">
    <citation type="submission" date="2018-06" db="EMBL/GenBank/DDBJ databases">
        <title>Genome Sequence of the Brown Rot Fungal Pathogen Monilinia fructigena.</title>
        <authorList>
            <person name="Landi L."/>
            <person name="De Miccolis Angelini R.M."/>
            <person name="Pollastro S."/>
            <person name="Abate D."/>
            <person name="Faretra F."/>
            <person name="Romanazzi G."/>
        </authorList>
    </citation>
    <scope>NUCLEOTIDE SEQUENCE [LARGE SCALE GENOMIC DNA]</scope>
    <source>
        <strain evidence="2 3">Mfrg269</strain>
    </source>
</reference>
<evidence type="ECO:0000256" key="1">
    <source>
        <dbReference type="SAM" id="MobiDB-lite"/>
    </source>
</evidence>
<feature type="compositionally biased region" description="Basic and acidic residues" evidence="1">
    <location>
        <begin position="180"/>
        <end position="197"/>
    </location>
</feature>
<dbReference type="EMBL" id="QKRW01000023">
    <property type="protein sequence ID" value="RAL62726.1"/>
    <property type="molecule type" value="Genomic_DNA"/>
</dbReference>
<name>A0A395IRM9_9HELO</name>
<gene>
    <name evidence="2" type="ORF">DID88_004569</name>
</gene>
<evidence type="ECO:0000313" key="2">
    <source>
        <dbReference type="EMBL" id="RAL62726.1"/>
    </source>
</evidence>
<accession>A0A395IRM9</accession>
<evidence type="ECO:0000313" key="3">
    <source>
        <dbReference type="Proteomes" id="UP000249056"/>
    </source>
</evidence>
<dbReference type="Proteomes" id="UP000249056">
    <property type="component" value="Unassembled WGS sequence"/>
</dbReference>